<dbReference type="EMBL" id="CM023482">
    <property type="protein sequence ID" value="KAH6938039.1"/>
    <property type="molecule type" value="Genomic_DNA"/>
</dbReference>
<proteinExistence type="predicted"/>
<organism evidence="1 2">
    <name type="scientific">Hyalomma asiaticum</name>
    <name type="common">Tick</name>
    <dbReference type="NCBI Taxonomy" id="266040"/>
    <lineage>
        <taxon>Eukaryota</taxon>
        <taxon>Metazoa</taxon>
        <taxon>Ecdysozoa</taxon>
        <taxon>Arthropoda</taxon>
        <taxon>Chelicerata</taxon>
        <taxon>Arachnida</taxon>
        <taxon>Acari</taxon>
        <taxon>Parasitiformes</taxon>
        <taxon>Ixodida</taxon>
        <taxon>Ixodoidea</taxon>
        <taxon>Ixodidae</taxon>
        <taxon>Hyalomminae</taxon>
        <taxon>Hyalomma</taxon>
    </lineage>
</organism>
<comment type="caution">
    <text evidence="1">The sequence shown here is derived from an EMBL/GenBank/DDBJ whole genome shotgun (WGS) entry which is preliminary data.</text>
</comment>
<name>A0ACB7SVW1_HYAAI</name>
<gene>
    <name evidence="1" type="ORF">HPB50_006534</name>
</gene>
<protein>
    <submittedName>
        <fullName evidence="1">Uncharacterized protein</fullName>
    </submittedName>
</protein>
<reference evidence="1" key="1">
    <citation type="submission" date="2020-05" db="EMBL/GenBank/DDBJ databases">
        <title>Large-scale comparative analyses of tick genomes elucidate their genetic diversity and vector capacities.</title>
        <authorList>
            <person name="Jia N."/>
            <person name="Wang J."/>
            <person name="Shi W."/>
            <person name="Du L."/>
            <person name="Sun Y."/>
            <person name="Zhan W."/>
            <person name="Jiang J."/>
            <person name="Wang Q."/>
            <person name="Zhang B."/>
            <person name="Ji P."/>
            <person name="Sakyi L.B."/>
            <person name="Cui X."/>
            <person name="Yuan T."/>
            <person name="Jiang B."/>
            <person name="Yang W."/>
            <person name="Lam T.T.-Y."/>
            <person name="Chang Q."/>
            <person name="Ding S."/>
            <person name="Wang X."/>
            <person name="Zhu J."/>
            <person name="Ruan X."/>
            <person name="Zhao L."/>
            <person name="Wei J."/>
            <person name="Que T."/>
            <person name="Du C."/>
            <person name="Cheng J."/>
            <person name="Dai P."/>
            <person name="Han X."/>
            <person name="Huang E."/>
            <person name="Gao Y."/>
            <person name="Liu J."/>
            <person name="Shao H."/>
            <person name="Ye R."/>
            <person name="Li L."/>
            <person name="Wei W."/>
            <person name="Wang X."/>
            <person name="Wang C."/>
            <person name="Yang T."/>
            <person name="Huo Q."/>
            <person name="Li W."/>
            <person name="Guo W."/>
            <person name="Chen H."/>
            <person name="Zhou L."/>
            <person name="Ni X."/>
            <person name="Tian J."/>
            <person name="Zhou Y."/>
            <person name="Sheng Y."/>
            <person name="Liu T."/>
            <person name="Pan Y."/>
            <person name="Xia L."/>
            <person name="Li J."/>
            <person name="Zhao F."/>
            <person name="Cao W."/>
        </authorList>
    </citation>
    <scope>NUCLEOTIDE SEQUENCE</scope>
    <source>
        <strain evidence="1">Hyas-2018</strain>
    </source>
</reference>
<dbReference type="Proteomes" id="UP000821845">
    <property type="component" value="Chromosome 2"/>
</dbReference>
<keyword evidence="2" id="KW-1185">Reference proteome</keyword>
<evidence type="ECO:0000313" key="1">
    <source>
        <dbReference type="EMBL" id="KAH6938039.1"/>
    </source>
</evidence>
<accession>A0ACB7SVW1</accession>
<sequence length="160" mass="17727">MHNIYWHGHFGYPYAQVYGKTTVVSSINLEASKGYITVLLGHNGAGKTTTMRMITGQLAPSSGSVFIEAQDVSVNSRAAHESLGVCPQSDIHFREMTVFEHLYFFSRLKKVPHSDAHEQTFNLLVLMNMVSKTDTFAKHLSGGMKRKLSIAMALIGHSKV</sequence>
<evidence type="ECO:0000313" key="2">
    <source>
        <dbReference type="Proteomes" id="UP000821845"/>
    </source>
</evidence>